<dbReference type="AlphaFoldDB" id="A0A2W0ERS5"/>
<comment type="caution">
    <text evidence="2">The sequence shown here is derived from an EMBL/GenBank/DDBJ whole genome shotgun (WGS) entry which is preliminary data.</text>
</comment>
<evidence type="ECO:0000313" key="3">
    <source>
        <dbReference type="Proteomes" id="UP000247437"/>
    </source>
</evidence>
<dbReference type="Proteomes" id="UP000247437">
    <property type="component" value="Unassembled WGS sequence"/>
</dbReference>
<evidence type="ECO:0000256" key="1">
    <source>
        <dbReference type="SAM" id="MobiDB-lite"/>
    </source>
</evidence>
<reference evidence="2 3" key="1">
    <citation type="journal article" date="2018" name="Appl. Microbiol. Biotechnol.">
        <title>Characterization of the caprolactam degradation pathway in Pseudomonas jessenii using mass spectrometry-based proteomics.</title>
        <authorList>
            <person name="Otzen M."/>
            <person name="Palacio C."/>
            <person name="Janssen D.B."/>
        </authorList>
    </citation>
    <scope>NUCLEOTIDE SEQUENCE [LARGE SCALE GENOMIC DNA]</scope>
    <source>
        <strain evidence="2 3">GO3</strain>
    </source>
</reference>
<evidence type="ECO:0000313" key="2">
    <source>
        <dbReference type="EMBL" id="PYY67901.1"/>
    </source>
</evidence>
<accession>A0A2W0ERS5</accession>
<feature type="region of interest" description="Disordered" evidence="1">
    <location>
        <begin position="36"/>
        <end position="56"/>
    </location>
</feature>
<gene>
    <name evidence="2" type="ORF">CRX42_24615</name>
</gene>
<name>A0A2W0ERS5_PSEJE</name>
<sequence length="85" mass="9344">MRGNAPKQARQSAMLKGTTLHLQRLTLEVVMSKHIDPNLRQGPGKPTAKQPQNIPVPLHYKPGQPVPIKLSEAVQPHHQGPNLPV</sequence>
<proteinExistence type="predicted"/>
<dbReference type="EMBL" id="PDLL01000403">
    <property type="protein sequence ID" value="PYY67901.1"/>
    <property type="molecule type" value="Genomic_DNA"/>
</dbReference>
<organism evidence="2 3">
    <name type="scientific">Pseudomonas jessenii</name>
    <dbReference type="NCBI Taxonomy" id="77298"/>
    <lineage>
        <taxon>Bacteria</taxon>
        <taxon>Pseudomonadati</taxon>
        <taxon>Pseudomonadota</taxon>
        <taxon>Gammaproteobacteria</taxon>
        <taxon>Pseudomonadales</taxon>
        <taxon>Pseudomonadaceae</taxon>
        <taxon>Pseudomonas</taxon>
    </lineage>
</organism>
<protein>
    <submittedName>
        <fullName evidence="2">Uncharacterized protein</fullName>
    </submittedName>
</protein>